<dbReference type="GO" id="GO:0000976">
    <property type="term" value="F:transcription cis-regulatory region binding"/>
    <property type="evidence" value="ECO:0007669"/>
    <property type="project" value="TreeGrafter"/>
</dbReference>
<evidence type="ECO:0000313" key="11">
    <source>
        <dbReference type="EMBL" id="MBD1370918.1"/>
    </source>
</evidence>
<dbReference type="InterPro" id="IPR001789">
    <property type="entry name" value="Sig_transdc_resp-reg_receiver"/>
</dbReference>
<dbReference type="EMBL" id="JACXAH010000002">
    <property type="protein sequence ID" value="MBD1370918.1"/>
    <property type="molecule type" value="Genomic_DNA"/>
</dbReference>
<dbReference type="GO" id="GO:0005829">
    <property type="term" value="C:cytosol"/>
    <property type="evidence" value="ECO:0007669"/>
    <property type="project" value="TreeGrafter"/>
</dbReference>
<dbReference type="InterPro" id="IPR011006">
    <property type="entry name" value="CheY-like_superfamily"/>
</dbReference>
<reference evidence="11" key="1">
    <citation type="submission" date="2020-09" db="EMBL/GenBank/DDBJ databases">
        <title>A novel bacterium of genus Hazenella, isolated from South China Sea.</title>
        <authorList>
            <person name="Huang H."/>
            <person name="Mo K."/>
            <person name="Hu Y."/>
        </authorList>
    </citation>
    <scope>NUCLEOTIDE SEQUENCE</scope>
    <source>
        <strain evidence="11">IB182357</strain>
    </source>
</reference>
<keyword evidence="6" id="KW-0804">Transcription</keyword>
<dbReference type="PANTHER" id="PTHR48111:SF21">
    <property type="entry name" value="DNA-BINDING DUAL MASTER TRANSCRIPTIONAL REGULATOR RPAA"/>
    <property type="match status" value="1"/>
</dbReference>
<dbReference type="GO" id="GO:0006355">
    <property type="term" value="P:regulation of DNA-templated transcription"/>
    <property type="evidence" value="ECO:0007669"/>
    <property type="project" value="InterPro"/>
</dbReference>
<dbReference type="AlphaFoldDB" id="A0A926RSX7"/>
<evidence type="ECO:0000256" key="8">
    <source>
        <dbReference type="PROSITE-ProRule" id="PRU01091"/>
    </source>
</evidence>
<organism evidence="11 12">
    <name type="scientific">Polycladospora coralii</name>
    <dbReference type="NCBI Taxonomy" id="2771432"/>
    <lineage>
        <taxon>Bacteria</taxon>
        <taxon>Bacillati</taxon>
        <taxon>Bacillota</taxon>
        <taxon>Bacilli</taxon>
        <taxon>Bacillales</taxon>
        <taxon>Thermoactinomycetaceae</taxon>
        <taxon>Polycladospora</taxon>
    </lineage>
</organism>
<evidence type="ECO:0000256" key="5">
    <source>
        <dbReference type="ARBA" id="ARBA00023125"/>
    </source>
</evidence>
<dbReference type="CDD" id="cd17574">
    <property type="entry name" value="REC_OmpR"/>
    <property type="match status" value="1"/>
</dbReference>
<dbReference type="GO" id="GO:0000156">
    <property type="term" value="F:phosphorelay response regulator activity"/>
    <property type="evidence" value="ECO:0007669"/>
    <property type="project" value="TreeGrafter"/>
</dbReference>
<dbReference type="InterPro" id="IPR036388">
    <property type="entry name" value="WH-like_DNA-bd_sf"/>
</dbReference>
<feature type="domain" description="Response regulatory" evidence="9">
    <location>
        <begin position="2"/>
        <end position="115"/>
    </location>
</feature>
<keyword evidence="2 7" id="KW-0597">Phosphoprotein</keyword>
<dbReference type="FunFam" id="3.40.50.2300:FF:000001">
    <property type="entry name" value="DNA-binding response regulator PhoB"/>
    <property type="match status" value="1"/>
</dbReference>
<dbReference type="FunFam" id="1.10.10.10:FF:000018">
    <property type="entry name" value="DNA-binding response regulator ResD"/>
    <property type="match status" value="1"/>
</dbReference>
<keyword evidence="5 8" id="KW-0238">DNA-binding</keyword>
<gene>
    <name evidence="11" type="ORF">IC620_00895</name>
</gene>
<dbReference type="Gene3D" id="3.40.50.2300">
    <property type="match status" value="1"/>
</dbReference>
<protein>
    <submittedName>
        <fullName evidence="11">Response regulator transcription factor</fullName>
    </submittedName>
</protein>
<feature type="domain" description="OmpR/PhoB-type" evidence="10">
    <location>
        <begin position="127"/>
        <end position="225"/>
    </location>
</feature>
<evidence type="ECO:0000259" key="10">
    <source>
        <dbReference type="PROSITE" id="PS51755"/>
    </source>
</evidence>
<sequence length="228" mass="26928">MRLLIAEDDTSVCEMLDLFMRKEGYQVSFVHDGQAALDHWNNQDFDLIILDWMLPKMDGVRVCQIIRQSSDVPIILLTARTGESDQVLGLELGADDYVTKPFSPLALIARIKAILRRSQREQTSLTEHKLKSKYFLVNEEMREILYDGEVIEDLTPKEFELLKLFIQHPKRVFSREELLSRVWNYDFYGDERTVDAHIKRLRKKIIRDHHQWIQTVWGVGYKFVEDED</sequence>
<dbReference type="SUPFAM" id="SSF52172">
    <property type="entry name" value="CheY-like"/>
    <property type="match status" value="1"/>
</dbReference>
<proteinExistence type="predicted"/>
<dbReference type="CDD" id="cd00383">
    <property type="entry name" value="trans_reg_C"/>
    <property type="match status" value="1"/>
</dbReference>
<dbReference type="PROSITE" id="PS50110">
    <property type="entry name" value="RESPONSE_REGULATORY"/>
    <property type="match status" value="1"/>
</dbReference>
<name>A0A926RSX7_9BACL</name>
<dbReference type="SMART" id="SM00448">
    <property type="entry name" value="REC"/>
    <property type="match status" value="1"/>
</dbReference>
<dbReference type="InterPro" id="IPR001867">
    <property type="entry name" value="OmpR/PhoB-type_DNA-bd"/>
</dbReference>
<keyword evidence="12" id="KW-1185">Reference proteome</keyword>
<dbReference type="SUPFAM" id="SSF46894">
    <property type="entry name" value="C-terminal effector domain of the bipartite response regulators"/>
    <property type="match status" value="1"/>
</dbReference>
<evidence type="ECO:0000256" key="7">
    <source>
        <dbReference type="PROSITE-ProRule" id="PRU00169"/>
    </source>
</evidence>
<dbReference type="GO" id="GO:0032993">
    <property type="term" value="C:protein-DNA complex"/>
    <property type="evidence" value="ECO:0007669"/>
    <property type="project" value="TreeGrafter"/>
</dbReference>
<accession>A0A926RSX7</accession>
<dbReference type="Gene3D" id="6.10.250.690">
    <property type="match status" value="1"/>
</dbReference>
<keyword evidence="4" id="KW-0805">Transcription regulation</keyword>
<evidence type="ECO:0000256" key="3">
    <source>
        <dbReference type="ARBA" id="ARBA00023012"/>
    </source>
</evidence>
<feature type="modified residue" description="4-aspartylphosphate" evidence="7">
    <location>
        <position position="51"/>
    </location>
</feature>
<dbReference type="PANTHER" id="PTHR48111">
    <property type="entry name" value="REGULATOR OF RPOS"/>
    <property type="match status" value="1"/>
</dbReference>
<comment type="caution">
    <text evidence="11">The sequence shown here is derived from an EMBL/GenBank/DDBJ whole genome shotgun (WGS) entry which is preliminary data.</text>
</comment>
<dbReference type="Pfam" id="PF00072">
    <property type="entry name" value="Response_reg"/>
    <property type="match status" value="1"/>
</dbReference>
<evidence type="ECO:0000313" key="12">
    <source>
        <dbReference type="Proteomes" id="UP000661691"/>
    </source>
</evidence>
<dbReference type="PROSITE" id="PS51755">
    <property type="entry name" value="OMPR_PHOB"/>
    <property type="match status" value="1"/>
</dbReference>
<evidence type="ECO:0000256" key="1">
    <source>
        <dbReference type="ARBA" id="ARBA00004496"/>
    </source>
</evidence>
<comment type="subcellular location">
    <subcellularLocation>
        <location evidence="1">Cytoplasm</location>
    </subcellularLocation>
</comment>
<dbReference type="Pfam" id="PF00486">
    <property type="entry name" value="Trans_reg_C"/>
    <property type="match status" value="1"/>
</dbReference>
<dbReference type="SMART" id="SM00862">
    <property type="entry name" value="Trans_reg_C"/>
    <property type="match status" value="1"/>
</dbReference>
<evidence type="ECO:0000256" key="2">
    <source>
        <dbReference type="ARBA" id="ARBA00022553"/>
    </source>
</evidence>
<evidence type="ECO:0000256" key="4">
    <source>
        <dbReference type="ARBA" id="ARBA00023015"/>
    </source>
</evidence>
<dbReference type="RefSeq" id="WP_191139179.1">
    <property type="nucleotide sequence ID" value="NZ_JACXAG020000002.1"/>
</dbReference>
<feature type="DNA-binding region" description="OmpR/PhoB-type" evidence="8">
    <location>
        <begin position="127"/>
        <end position="225"/>
    </location>
</feature>
<dbReference type="InterPro" id="IPR016032">
    <property type="entry name" value="Sig_transdc_resp-reg_C-effctor"/>
</dbReference>
<evidence type="ECO:0000256" key="6">
    <source>
        <dbReference type="ARBA" id="ARBA00023163"/>
    </source>
</evidence>
<dbReference type="InterPro" id="IPR039420">
    <property type="entry name" value="WalR-like"/>
</dbReference>
<dbReference type="Proteomes" id="UP000661691">
    <property type="component" value="Unassembled WGS sequence"/>
</dbReference>
<keyword evidence="3" id="KW-0902">Two-component regulatory system</keyword>
<dbReference type="Gene3D" id="1.10.10.10">
    <property type="entry name" value="Winged helix-like DNA-binding domain superfamily/Winged helix DNA-binding domain"/>
    <property type="match status" value="1"/>
</dbReference>
<evidence type="ECO:0000259" key="9">
    <source>
        <dbReference type="PROSITE" id="PS50110"/>
    </source>
</evidence>